<keyword evidence="2" id="KW-1185">Reference proteome</keyword>
<organism evidence="1 2">
    <name type="scientific">Hypoxylon rubiginosum</name>
    <dbReference type="NCBI Taxonomy" id="110542"/>
    <lineage>
        <taxon>Eukaryota</taxon>
        <taxon>Fungi</taxon>
        <taxon>Dikarya</taxon>
        <taxon>Ascomycota</taxon>
        <taxon>Pezizomycotina</taxon>
        <taxon>Sordariomycetes</taxon>
        <taxon>Xylariomycetidae</taxon>
        <taxon>Xylariales</taxon>
        <taxon>Hypoxylaceae</taxon>
        <taxon>Hypoxylon</taxon>
    </lineage>
</organism>
<dbReference type="EMBL" id="MU394290">
    <property type="protein sequence ID" value="KAI6090635.1"/>
    <property type="molecule type" value="Genomic_DNA"/>
</dbReference>
<evidence type="ECO:0000313" key="1">
    <source>
        <dbReference type="EMBL" id="KAI6090635.1"/>
    </source>
</evidence>
<evidence type="ECO:0000313" key="2">
    <source>
        <dbReference type="Proteomes" id="UP001497680"/>
    </source>
</evidence>
<proteinExistence type="predicted"/>
<reference evidence="1 2" key="1">
    <citation type="journal article" date="2022" name="New Phytol.">
        <title>Ecological generalism drives hyperdiversity of secondary metabolite gene clusters in xylarialean endophytes.</title>
        <authorList>
            <person name="Franco M.E.E."/>
            <person name="Wisecaver J.H."/>
            <person name="Arnold A.E."/>
            <person name="Ju Y.M."/>
            <person name="Slot J.C."/>
            <person name="Ahrendt S."/>
            <person name="Moore L.P."/>
            <person name="Eastman K.E."/>
            <person name="Scott K."/>
            <person name="Konkel Z."/>
            <person name="Mondo S.J."/>
            <person name="Kuo A."/>
            <person name="Hayes R.D."/>
            <person name="Haridas S."/>
            <person name="Andreopoulos B."/>
            <person name="Riley R."/>
            <person name="LaButti K."/>
            <person name="Pangilinan J."/>
            <person name="Lipzen A."/>
            <person name="Amirebrahimi M."/>
            <person name="Yan J."/>
            <person name="Adam C."/>
            <person name="Keymanesh K."/>
            <person name="Ng V."/>
            <person name="Louie K."/>
            <person name="Northen T."/>
            <person name="Drula E."/>
            <person name="Henrissat B."/>
            <person name="Hsieh H.M."/>
            <person name="Youens-Clark K."/>
            <person name="Lutzoni F."/>
            <person name="Miadlikowska J."/>
            <person name="Eastwood D.C."/>
            <person name="Hamelin R.C."/>
            <person name="Grigoriev I.V."/>
            <person name="U'Ren J.M."/>
        </authorList>
    </citation>
    <scope>NUCLEOTIDE SEQUENCE [LARGE SCALE GENOMIC DNA]</scope>
    <source>
        <strain evidence="1 2">ER1909</strain>
    </source>
</reference>
<gene>
    <name evidence="1" type="ORF">F4821DRAFT_274781</name>
</gene>
<accession>A0ACC0DDQ1</accession>
<protein>
    <submittedName>
        <fullName evidence="1">Uncharacterized protein</fullName>
    </submittedName>
</protein>
<dbReference type="Proteomes" id="UP001497680">
    <property type="component" value="Unassembled WGS sequence"/>
</dbReference>
<name>A0ACC0DDQ1_9PEZI</name>
<sequence>MPFGILLVLWMLLVGNCEADVHFTTRIWEVELGKPLLITWADANGSVNITLLKTTARGLNEAVEIIGNYTEDTFTWTPRSDAGSDGFILRICDGWSVDESPRLLLSSYHLQDLVRRNISDSNDKGGNNDGLPPGAAAGISVGSTLGGIFLLALVAFLIYRGRKNRTKLEDQEVSGQNEGKQKQNEPNHNRHGVT</sequence>
<comment type="caution">
    <text evidence="1">The sequence shown here is derived from an EMBL/GenBank/DDBJ whole genome shotgun (WGS) entry which is preliminary data.</text>
</comment>